<dbReference type="OrthoDB" id="7619808at2"/>
<protein>
    <submittedName>
        <fullName evidence="2">Uncharacterized protein DUF1801</fullName>
    </submittedName>
</protein>
<reference evidence="2 3" key="1">
    <citation type="submission" date="2019-03" db="EMBL/GenBank/DDBJ databases">
        <title>Genomic Encyclopedia of Type Strains, Phase III (KMG-III): the genomes of soil and plant-associated and newly described type strains.</title>
        <authorList>
            <person name="Whitman W."/>
        </authorList>
    </citation>
    <scope>NUCLEOTIDE SEQUENCE [LARGE SCALE GENOMIC DNA]</scope>
    <source>
        <strain evidence="2 3">CGMCC 1.7002</strain>
    </source>
</reference>
<evidence type="ECO:0000313" key="2">
    <source>
        <dbReference type="EMBL" id="TDQ66846.1"/>
    </source>
</evidence>
<feature type="domain" description="YdhG-like" evidence="1">
    <location>
        <begin position="8"/>
        <end position="102"/>
    </location>
</feature>
<proteinExistence type="predicted"/>
<keyword evidence="3" id="KW-1185">Reference proteome</keyword>
<comment type="caution">
    <text evidence="2">The sequence shown here is derived from an EMBL/GenBank/DDBJ whole genome shotgun (WGS) entry which is preliminary data.</text>
</comment>
<evidence type="ECO:0000313" key="3">
    <source>
        <dbReference type="Proteomes" id="UP000295391"/>
    </source>
</evidence>
<dbReference type="AlphaFoldDB" id="A0A4R6VVP9"/>
<dbReference type="RefSeq" id="WP_133571506.1">
    <property type="nucleotide sequence ID" value="NZ_SNYR01000001.1"/>
</dbReference>
<sequence>MTPDIKTAITEKVNELILDICPDAGFTSKYGGTLIEAVAGDPKTAVGGLFFYEDHASFEFSKGADLVDPNGHLEGKGKFRRHLKLKTAEDIKEKQLRNFLQQVF</sequence>
<dbReference type="InterPro" id="IPR014922">
    <property type="entry name" value="YdhG-like"/>
</dbReference>
<accession>A0A4R6VVP9</accession>
<dbReference type="SUPFAM" id="SSF159888">
    <property type="entry name" value="YdhG-like"/>
    <property type="match status" value="1"/>
</dbReference>
<name>A0A4R6VVP9_9HYPH</name>
<dbReference type="Proteomes" id="UP000295391">
    <property type="component" value="Unassembled WGS sequence"/>
</dbReference>
<organism evidence="2 3">
    <name type="scientific">Maritalea mobilis</name>
    <dbReference type="NCBI Taxonomy" id="483324"/>
    <lineage>
        <taxon>Bacteria</taxon>
        <taxon>Pseudomonadati</taxon>
        <taxon>Pseudomonadota</taxon>
        <taxon>Alphaproteobacteria</taxon>
        <taxon>Hyphomicrobiales</taxon>
        <taxon>Devosiaceae</taxon>
        <taxon>Maritalea</taxon>
    </lineage>
</organism>
<dbReference type="EMBL" id="SNYR01000001">
    <property type="protein sequence ID" value="TDQ66846.1"/>
    <property type="molecule type" value="Genomic_DNA"/>
</dbReference>
<gene>
    <name evidence="2" type="ORF">ATL17_0851</name>
</gene>
<dbReference type="Pfam" id="PF08818">
    <property type="entry name" value="DUF1801"/>
    <property type="match status" value="1"/>
</dbReference>
<evidence type="ECO:0000259" key="1">
    <source>
        <dbReference type="Pfam" id="PF08818"/>
    </source>
</evidence>